<keyword evidence="1" id="KW-1185">Reference proteome</keyword>
<name>A0A915J5E7_ROMCU</name>
<accession>A0A915J5E7</accession>
<organism evidence="1 2">
    <name type="scientific">Romanomermis culicivorax</name>
    <name type="common">Nematode worm</name>
    <dbReference type="NCBI Taxonomy" id="13658"/>
    <lineage>
        <taxon>Eukaryota</taxon>
        <taxon>Metazoa</taxon>
        <taxon>Ecdysozoa</taxon>
        <taxon>Nematoda</taxon>
        <taxon>Enoplea</taxon>
        <taxon>Dorylaimia</taxon>
        <taxon>Mermithida</taxon>
        <taxon>Mermithoidea</taxon>
        <taxon>Mermithidae</taxon>
        <taxon>Romanomermis</taxon>
    </lineage>
</organism>
<protein>
    <submittedName>
        <fullName evidence="2">Uncharacterized protein</fullName>
    </submittedName>
</protein>
<proteinExistence type="predicted"/>
<dbReference type="AlphaFoldDB" id="A0A915J5E7"/>
<evidence type="ECO:0000313" key="2">
    <source>
        <dbReference type="WBParaSite" id="nRc.2.0.1.t21661-RA"/>
    </source>
</evidence>
<reference evidence="2" key="1">
    <citation type="submission" date="2022-11" db="UniProtKB">
        <authorList>
            <consortium name="WormBaseParasite"/>
        </authorList>
    </citation>
    <scope>IDENTIFICATION</scope>
</reference>
<sequence>MNLENFKMGGVKRLGTLVKRALISLFIPSFDDEFSSPELEISPDVDCRDNVRKYSVAQKSEKLYTVYKSKVYPMR</sequence>
<dbReference type="WBParaSite" id="nRc.2.0.1.t21661-RA">
    <property type="protein sequence ID" value="nRc.2.0.1.t21661-RA"/>
    <property type="gene ID" value="nRc.2.0.1.g21661"/>
</dbReference>
<evidence type="ECO:0000313" key="1">
    <source>
        <dbReference type="Proteomes" id="UP000887565"/>
    </source>
</evidence>
<dbReference type="Proteomes" id="UP000887565">
    <property type="component" value="Unplaced"/>
</dbReference>